<feature type="transmembrane region" description="Helical" evidence="1">
    <location>
        <begin position="34"/>
        <end position="55"/>
    </location>
</feature>
<dbReference type="EMBL" id="LFBV01000002">
    <property type="protein sequence ID" value="OKH94772.1"/>
    <property type="molecule type" value="Genomic_DNA"/>
</dbReference>
<comment type="caution">
    <text evidence="2">The sequence shown here is derived from an EMBL/GenBank/DDBJ whole genome shotgun (WGS) entry which is preliminary data.</text>
</comment>
<name>A0A1Q4VA82_9ACTN</name>
<feature type="transmembrane region" description="Helical" evidence="1">
    <location>
        <begin position="178"/>
        <end position="200"/>
    </location>
</feature>
<dbReference type="Proteomes" id="UP000186455">
    <property type="component" value="Unassembled WGS sequence"/>
</dbReference>
<feature type="transmembrane region" description="Helical" evidence="1">
    <location>
        <begin position="207"/>
        <end position="225"/>
    </location>
</feature>
<protein>
    <recommendedName>
        <fullName evidence="4">ABC transporter permease</fullName>
    </recommendedName>
</protein>
<feature type="transmembrane region" description="Helical" evidence="1">
    <location>
        <begin position="269"/>
        <end position="287"/>
    </location>
</feature>
<accession>A0A1Q4VA82</accession>
<evidence type="ECO:0000256" key="1">
    <source>
        <dbReference type="SAM" id="Phobius"/>
    </source>
</evidence>
<keyword evidence="1" id="KW-1133">Transmembrane helix</keyword>
<proteinExistence type="predicted"/>
<dbReference type="STRING" id="1048205.AB852_11325"/>
<keyword evidence="1" id="KW-0812">Transmembrane</keyword>
<dbReference type="RefSeq" id="WP_073786702.1">
    <property type="nucleotide sequence ID" value="NZ_LFBV01000002.1"/>
</dbReference>
<sequence>MTSPSGTASPAYRSRSAPRVRFTDLTAAEWLKLWSLRSTCWVLGVCAVVVTGINANSARSNADRLAGQPVSPPYPPPGGVDRPFLFDPLATAFTEPAWQILMAVAGAVGAAVLSGEYATGLVRTTFAAVPDRRSLLAAKTLVVTVALLGFGAVVSGASFGLTQALLRDHGGLSLTDPGALRAVVGSALLAPLCGLVGMATAAVVRHAAGSAVGTAGLLLLVPALFRGDTYRWVAEIGNSMPFSAWEALVQNPERDHGVAKYPVGVAEAWLVYGAWSVAAVVLAVVVTDRRDV</sequence>
<gene>
    <name evidence="2" type="ORF">AB852_11325</name>
</gene>
<keyword evidence="1" id="KW-0472">Membrane</keyword>
<reference evidence="2 3" key="1">
    <citation type="submission" date="2015-06" db="EMBL/GenBank/DDBJ databases">
        <title>Cloning and characterization of the uncialamcin biosynthetic gene cluster.</title>
        <authorList>
            <person name="Yan X."/>
            <person name="Huang T."/>
            <person name="Ge H."/>
            <person name="Shen B."/>
        </authorList>
    </citation>
    <scope>NUCLEOTIDE SEQUENCE [LARGE SCALE GENOMIC DNA]</scope>
    <source>
        <strain evidence="2 3">DCA2648</strain>
    </source>
</reference>
<evidence type="ECO:0000313" key="2">
    <source>
        <dbReference type="EMBL" id="OKH94772.1"/>
    </source>
</evidence>
<evidence type="ECO:0000313" key="3">
    <source>
        <dbReference type="Proteomes" id="UP000186455"/>
    </source>
</evidence>
<evidence type="ECO:0008006" key="4">
    <source>
        <dbReference type="Google" id="ProtNLM"/>
    </source>
</evidence>
<feature type="transmembrane region" description="Helical" evidence="1">
    <location>
        <begin position="141"/>
        <end position="166"/>
    </location>
</feature>
<organism evidence="2 3">
    <name type="scientific">Streptomyces uncialis</name>
    <dbReference type="NCBI Taxonomy" id="1048205"/>
    <lineage>
        <taxon>Bacteria</taxon>
        <taxon>Bacillati</taxon>
        <taxon>Actinomycetota</taxon>
        <taxon>Actinomycetes</taxon>
        <taxon>Kitasatosporales</taxon>
        <taxon>Streptomycetaceae</taxon>
        <taxon>Streptomyces</taxon>
    </lineage>
</organism>
<keyword evidence="3" id="KW-1185">Reference proteome</keyword>
<dbReference type="AlphaFoldDB" id="A0A1Q4VA82"/>